<reference evidence="2" key="1">
    <citation type="submission" date="2014-09" db="EMBL/GenBank/DDBJ databases">
        <title>Vibrio variabilis JCM 19239. (C206) whole genome shotgun sequence.</title>
        <authorList>
            <person name="Sawabe T."/>
            <person name="Meirelles P."/>
            <person name="Nakanishi M."/>
            <person name="Sayaka M."/>
            <person name="Hattori M."/>
            <person name="Ohkuma M."/>
        </authorList>
    </citation>
    <scope>NUCLEOTIDE SEQUENCE [LARGE SCALE GENOMIC DNA]</scope>
    <source>
        <strain evidence="2">JCM 19239</strain>
    </source>
</reference>
<dbReference type="EMBL" id="BBMS01000140">
    <property type="protein sequence ID" value="GAL31222.1"/>
    <property type="molecule type" value="Genomic_DNA"/>
</dbReference>
<gene>
    <name evidence="1" type="ORF">JCM19239_6607</name>
</gene>
<evidence type="ECO:0000313" key="1">
    <source>
        <dbReference type="EMBL" id="GAL31222.1"/>
    </source>
</evidence>
<sequence>MTPTQAFCQPKDALKRFNYSKNTIKHINGDNDQFAYVCLDKQAEMYIKQCQRMLESFGMCLVKRI</sequence>
<accession>A0ABQ0JR47</accession>
<organism evidence="1 2">
    <name type="scientific">Vibrio variabilis</name>
    <dbReference type="NCBI Taxonomy" id="990271"/>
    <lineage>
        <taxon>Bacteria</taxon>
        <taxon>Pseudomonadati</taxon>
        <taxon>Pseudomonadota</taxon>
        <taxon>Gammaproteobacteria</taxon>
        <taxon>Vibrionales</taxon>
        <taxon>Vibrionaceae</taxon>
        <taxon>Vibrio</taxon>
    </lineage>
</organism>
<name>A0ABQ0JR47_9VIBR</name>
<comment type="caution">
    <text evidence="1">The sequence shown here is derived from an EMBL/GenBank/DDBJ whole genome shotgun (WGS) entry which is preliminary data.</text>
</comment>
<keyword evidence="2" id="KW-1185">Reference proteome</keyword>
<dbReference type="Proteomes" id="UP000029223">
    <property type="component" value="Unassembled WGS sequence"/>
</dbReference>
<evidence type="ECO:0000313" key="2">
    <source>
        <dbReference type="Proteomes" id="UP000029223"/>
    </source>
</evidence>
<protein>
    <submittedName>
        <fullName evidence="1">Uncharacterized protein</fullName>
    </submittedName>
</protein>
<proteinExistence type="predicted"/>
<reference evidence="2" key="2">
    <citation type="submission" date="2014-09" db="EMBL/GenBank/DDBJ databases">
        <authorList>
            <consortium name="NBRP consortium"/>
            <person name="Sawabe T."/>
            <person name="Meirelles P."/>
            <person name="Nakanishi M."/>
            <person name="Sayaka M."/>
            <person name="Hattori M."/>
            <person name="Ohkuma M."/>
        </authorList>
    </citation>
    <scope>NUCLEOTIDE SEQUENCE [LARGE SCALE GENOMIC DNA]</scope>
    <source>
        <strain evidence="2">JCM 19239</strain>
    </source>
</reference>